<feature type="transmembrane region" description="Helical" evidence="1">
    <location>
        <begin position="27"/>
        <end position="46"/>
    </location>
</feature>
<accession>A0A0S6U0D8</accession>
<dbReference type="RefSeq" id="WP_030034365.1">
    <property type="nucleotide sequence ID" value="NZ_DF384213.1"/>
</dbReference>
<keyword evidence="1" id="KW-0812">Transmembrane</keyword>
<keyword evidence="1" id="KW-1133">Transmembrane helix</keyword>
<dbReference type="Proteomes" id="UP000054164">
    <property type="component" value="Unassembled WGS sequence"/>
</dbReference>
<protein>
    <submittedName>
        <fullName evidence="2">MATE efflux family protein</fullName>
    </submittedName>
</protein>
<name>A0A0S6U0D8_CLOBO</name>
<organism evidence="2">
    <name type="scientific">Clostridium botulinum B str. Osaka05</name>
    <dbReference type="NCBI Taxonomy" id="1407017"/>
    <lineage>
        <taxon>Bacteria</taxon>
        <taxon>Bacillati</taxon>
        <taxon>Bacillota</taxon>
        <taxon>Clostridia</taxon>
        <taxon>Eubacteriales</taxon>
        <taxon>Clostridiaceae</taxon>
        <taxon>Clostridium</taxon>
    </lineage>
</organism>
<proteinExistence type="predicted"/>
<keyword evidence="1" id="KW-0472">Membrane</keyword>
<dbReference type="HOGENOM" id="CLU_2664552_0_0_9"/>
<dbReference type="AlphaFoldDB" id="A0A0S6U0D8"/>
<sequence length="75" mass="8660">MLVFLRQLILFVPAIILIPSILGIKAVWLVTPIIDLVVFVMLLYLINKSYKNMDNTISEEKIITQKFRAEKIVIT</sequence>
<evidence type="ECO:0000256" key="1">
    <source>
        <dbReference type="SAM" id="Phobius"/>
    </source>
</evidence>
<evidence type="ECO:0000313" key="2">
    <source>
        <dbReference type="EMBL" id="GAE01718.1"/>
    </source>
</evidence>
<reference evidence="2" key="1">
    <citation type="submission" date="2013-10" db="EMBL/GenBank/DDBJ databases">
        <title>Draft genome sequence of Clostridium botulinum type B strain Osaka05.</title>
        <authorList>
            <person name="Sakaguchi Y."/>
            <person name="Hosomi K."/>
            <person name="Uchiyama J."/>
            <person name="Ogura Y."/>
            <person name="Sakaguchi M."/>
            <person name="Kohda T."/>
            <person name="Mukamoto M."/>
            <person name="Misawa N."/>
            <person name="Matsuzaki S."/>
            <person name="Hayashi T."/>
            <person name="Kozaki S."/>
        </authorList>
    </citation>
    <scope>NUCLEOTIDE SEQUENCE</scope>
    <source>
        <strain evidence="2">Osaka05</strain>
    </source>
</reference>
<dbReference type="EMBL" id="DF384213">
    <property type="protein sequence ID" value="GAE01718.1"/>
    <property type="molecule type" value="Genomic_DNA"/>
</dbReference>
<gene>
    <name evidence="2" type="ORF">CBO05C_1408</name>
</gene>